<evidence type="ECO:0000256" key="1">
    <source>
        <dbReference type="SAM" id="MobiDB-lite"/>
    </source>
</evidence>
<dbReference type="GeneID" id="19946539"/>
<dbReference type="OMA" id="GRYMSEL"/>
<protein>
    <recommendedName>
        <fullName evidence="4">Helicase-associated domain-containing protein</fullName>
    </recommendedName>
</protein>
<accession>T0QGC3</accession>
<evidence type="ECO:0008006" key="4">
    <source>
        <dbReference type="Google" id="ProtNLM"/>
    </source>
</evidence>
<organism evidence="2 3">
    <name type="scientific">Saprolegnia diclina (strain VS20)</name>
    <dbReference type="NCBI Taxonomy" id="1156394"/>
    <lineage>
        <taxon>Eukaryota</taxon>
        <taxon>Sar</taxon>
        <taxon>Stramenopiles</taxon>
        <taxon>Oomycota</taxon>
        <taxon>Saprolegniomycetes</taxon>
        <taxon>Saprolegniales</taxon>
        <taxon>Saprolegniaceae</taxon>
        <taxon>Saprolegnia</taxon>
    </lineage>
</organism>
<dbReference type="PANTHER" id="PTHR37066">
    <property type="entry name" value="HELICASE-ASSOCIATED"/>
    <property type="match status" value="1"/>
</dbReference>
<dbReference type="AlphaFoldDB" id="T0QGC3"/>
<dbReference type="InParanoid" id="T0QGC3"/>
<feature type="compositionally biased region" description="Basic and acidic residues" evidence="1">
    <location>
        <begin position="422"/>
        <end position="432"/>
    </location>
</feature>
<keyword evidence="3" id="KW-1185">Reference proteome</keyword>
<sequence length="440" mass="50063">MTLLTLYRAAHGHLKVQGEFIVPAQEPWPAIYHGKDLAMVLRNLRRHACNYDADRFDGLEELGFVWRMPRGNHQIVTYWANATTKWLVNGMPLTSLVAQLKTYHEESHNLDIPAALTVEMQDGHQSTFHVALAYAPRLLRAHFYELSVADVDVLHGLGLFPELPQWAIVKALFSRYKERLHSDAVPVNFEVPATWENVYRGIRLGELAWYLYLKFSELPEDKRQELDELGLQFNVPATWAPIVDGLRAYVTRVGDANVPEGHLEQVGGESLRLGYWVVKLWRAKELRLLPADTLADVVWAAPPTAMQRLVAHIPLKQRLVVHIPLQQRLVAHIPLQQRDTVLHRAHRCADRRASPLFCARNLFPGQISSDGSVSAYEYDEDDDSDDEYDDSDDEYNDSDDEYNDSDADAGREAAADTESDEEYKNPDAEPGRWSRGGGRH</sequence>
<evidence type="ECO:0000313" key="2">
    <source>
        <dbReference type="EMBL" id="EQC36994.1"/>
    </source>
</evidence>
<reference evidence="2 3" key="1">
    <citation type="submission" date="2012-04" db="EMBL/GenBank/DDBJ databases">
        <title>The Genome Sequence of Saprolegnia declina VS20.</title>
        <authorList>
            <consortium name="The Broad Institute Genome Sequencing Platform"/>
            <person name="Russ C."/>
            <person name="Nusbaum C."/>
            <person name="Tyler B."/>
            <person name="van West P."/>
            <person name="Dieguez-Uribeondo J."/>
            <person name="de Bruijn I."/>
            <person name="Tripathy S."/>
            <person name="Jiang R."/>
            <person name="Young S.K."/>
            <person name="Zeng Q."/>
            <person name="Gargeya S."/>
            <person name="Fitzgerald M."/>
            <person name="Haas B."/>
            <person name="Abouelleil A."/>
            <person name="Alvarado L."/>
            <person name="Arachchi H.M."/>
            <person name="Berlin A."/>
            <person name="Chapman S.B."/>
            <person name="Goldberg J."/>
            <person name="Griggs A."/>
            <person name="Gujja S."/>
            <person name="Hansen M."/>
            <person name="Howarth C."/>
            <person name="Imamovic A."/>
            <person name="Larimer J."/>
            <person name="McCowen C."/>
            <person name="Montmayeur A."/>
            <person name="Murphy C."/>
            <person name="Neiman D."/>
            <person name="Pearson M."/>
            <person name="Priest M."/>
            <person name="Roberts A."/>
            <person name="Saif S."/>
            <person name="Shea T."/>
            <person name="Sisk P."/>
            <person name="Sykes S."/>
            <person name="Wortman J."/>
            <person name="Nusbaum C."/>
            <person name="Birren B."/>
        </authorList>
    </citation>
    <scope>NUCLEOTIDE SEQUENCE [LARGE SCALE GENOMIC DNA]</scope>
    <source>
        <strain evidence="2 3">VS20</strain>
    </source>
</reference>
<proteinExistence type="predicted"/>
<feature type="region of interest" description="Disordered" evidence="1">
    <location>
        <begin position="370"/>
        <end position="440"/>
    </location>
</feature>
<gene>
    <name evidence="2" type="ORF">SDRG_05812</name>
</gene>
<dbReference type="PANTHER" id="PTHR37066:SF1">
    <property type="entry name" value="LNS2_PITP DOMAIN-CONTAINING PROTEIN"/>
    <property type="match status" value="1"/>
</dbReference>
<dbReference type="RefSeq" id="XP_008609775.1">
    <property type="nucleotide sequence ID" value="XM_008611553.1"/>
</dbReference>
<dbReference type="VEuPathDB" id="FungiDB:SDRG_05812"/>
<evidence type="ECO:0000313" key="3">
    <source>
        <dbReference type="Proteomes" id="UP000030762"/>
    </source>
</evidence>
<dbReference type="Proteomes" id="UP000030762">
    <property type="component" value="Unassembled WGS sequence"/>
</dbReference>
<dbReference type="EMBL" id="JH767146">
    <property type="protein sequence ID" value="EQC36994.1"/>
    <property type="molecule type" value="Genomic_DNA"/>
</dbReference>
<feature type="compositionally biased region" description="Acidic residues" evidence="1">
    <location>
        <begin position="377"/>
        <end position="407"/>
    </location>
</feature>
<name>T0QGC3_SAPDV</name>